<dbReference type="Proteomes" id="UP000321397">
    <property type="component" value="Chromosome"/>
</dbReference>
<evidence type="ECO:0000313" key="2">
    <source>
        <dbReference type="Proteomes" id="UP000321397"/>
    </source>
</evidence>
<name>A0A510K931_9FUSO</name>
<dbReference type="EMBL" id="AP019834">
    <property type="protein sequence ID" value="BBM48114.1"/>
    <property type="molecule type" value="Genomic_DNA"/>
</dbReference>
<protein>
    <submittedName>
        <fullName evidence="1">Outer membrane autotransporter barrel domain protein</fullName>
    </submittedName>
</protein>
<evidence type="ECO:0000313" key="1">
    <source>
        <dbReference type="EMBL" id="BBM48114.1"/>
    </source>
</evidence>
<gene>
    <name evidence="1" type="ORF">JMUB3933_1624</name>
</gene>
<organism evidence="1 2">
    <name type="scientific">Leptotrichia wadei</name>
    <dbReference type="NCBI Taxonomy" id="157687"/>
    <lineage>
        <taxon>Bacteria</taxon>
        <taxon>Fusobacteriati</taxon>
        <taxon>Fusobacteriota</taxon>
        <taxon>Fusobacteriia</taxon>
        <taxon>Fusobacteriales</taxon>
        <taxon>Leptotrichiaceae</taxon>
        <taxon>Leptotrichia</taxon>
    </lineage>
</organism>
<accession>A0A510K931</accession>
<sequence length="1729" mass="181364">MIGFEVSAEINPRNINKPPITISDKTAITPTLPTPISFTPPKPIIKLPVLPNLPKPPSFNIKLGSFCNGMSGGCRSYGTDGGQYNYGTPNTIGIPRTYTVGTIFNLINSITLNDNNPSLTHGWAGDFGGHSALFYTYFDVLNQRINGTALLNGNLTITSVNPVQSDASLSSYNKQKFLVGGSRIATLDNVRGGTLKNNATINLIGPLTIGFEVQSDRFFGNDAKTRTLENDGIITDEGEKNSIELDGLLAKGTGTTMLELAPGLGGPAKIKVSRTSEGFTGYKTGLIMTYEQDDTLSDSKYILKNNNIIKFTGEKSIGIQVFAPGSPSRVEVSNANNSSITLGGIESYGMKWSSRVADNSTMDNSGTLKISGDAGTKLFPNGTAQIRDSLSSGIAVIEDSSSGSGSSAIRAYNGKVTNNGVINVSGGKGNTGMVLVVNAADDVTNTSNGTINVNSAAGRPNIAMRVDKGSVPTDAPGTPKAINGGNIYLDGDSSIGIVGTNADVKNTGNIETTTSKTIINGIGMATRGGVLENSGTINLKGSGVSSNIGVYMVKGTSNPSGTLASTSIIKVKGDDSTGALISNGTLNYGGNITAEGNGVSGLIIGDNASNTTNATITNNGLITVNNGTVAAGIYTYTDNSSGTPVTVKKGSYGIVVGKNSKLISDGTNNINVNIDVKGTESIGLYAGENTKLEVKDHTVNANDGAVNYDADKNATLILKGIGTAHTGKKSLLFYLGENGTGKISLGNTMNATIEGGTTPAERGNAFYYVGNGTTFGATEISNWAKNNFGDGKTSTLGNLNLTMNAGSRLFIAQNTGMNLSDTTGVTISSATGANIIGTDYKTFMLYLSKLTINQDVDLNNTTDAYNHLEIANSSITNAANKTMTGIQANDVAMAQENNKSLYARNKVTLANEGNINLSGTTSTGIYAKFGELHNRATGVITIANKSTAMYGIGDSLLENAGKITVGTNSIAMYSEGSTTQAMKNTGTIELPQTDSVAMSYKPDSTLSSGAILENAGNIQLTGDKNTAIYAAGIPAYTAKNSGTITLTNSATINNPNVGLYATNKAATLENTGILNIGKKAIGIYGYKAENSGKLNVGNAGIEIYSQNSDVSLTGGKITTGTDEAVGVYTVGTGQNITNTGTAFDIGNNSFGFVNVGTGNKIVSSIANVGLGNKNVYVYSNDTTGFVINSTNITSTGQENYGIYSAGTVTNSGTIDLSSGPGSVAIYSIKGGTATNTGTINVGASDVVNKLYSIGMGEGYKKTDTGNVVNSSTININGKNSIGLYASGPGSTATNTATINLNANNTTGIYVTDGATAINNGTIATGAGTYRNVVGVYLGEDSKLYNNGIININARNSKGVYLKGGTVVNYGNITVNGETDRRRTVVPFTTPDTGKELGGVVIAAPSGAPNATITVNGIPQTPVVINTEARNPISVSASSIGMYVNTSGINFTNAINGLENLTSEADLIIGTEATEITNEKYILINDPKILDTYRNAMANNPNIKWNVYSGSLTWMATPTLELGTNRITSLYMAKVPYTAWAKRETKTDTYNFADGLEQRYGVKALGYREREIFTKLNSIGNNEEILLYQVFDEMMGHQYENLQQRINATGNTLDKEFKHLQKDWRNPSKQNNKIKVFGMRDEYNTDTAGIIDYTSNAYGVAYVHEDEKIKMGNSRGWYAGAVTNRFKFKDIGKSKENQTILKAGVFKTMSPKKDYNGALQWTIGGDVCRY</sequence>
<reference evidence="1 2" key="1">
    <citation type="submission" date="2019-07" db="EMBL/GenBank/DDBJ databases">
        <title>Complete Genome Sequence of Leptotrichia wadei Strain JMUB3933.</title>
        <authorList>
            <person name="Watanabe S."/>
            <person name="Cui L."/>
        </authorList>
    </citation>
    <scope>NUCLEOTIDE SEQUENCE [LARGE SCALE GENOMIC DNA]</scope>
    <source>
        <strain evidence="1 2">JMUB3933</strain>
    </source>
</reference>
<proteinExistence type="predicted"/>